<dbReference type="GO" id="GO:0052689">
    <property type="term" value="F:carboxylic ester hydrolase activity"/>
    <property type="evidence" value="ECO:0007669"/>
    <property type="project" value="UniProtKB-KW"/>
</dbReference>
<protein>
    <recommendedName>
        <fullName evidence="4 8">S-formylglutathione hydrolase</fullName>
        <ecNumber evidence="3 8">3.1.2.12</ecNumber>
    </recommendedName>
</protein>
<dbReference type="Pfam" id="PF00756">
    <property type="entry name" value="Esterase"/>
    <property type="match status" value="1"/>
</dbReference>
<dbReference type="InterPro" id="IPR000801">
    <property type="entry name" value="Esterase-like"/>
</dbReference>
<dbReference type="InterPro" id="IPR029058">
    <property type="entry name" value="AB_hydrolase_fold"/>
</dbReference>
<comment type="function">
    <text evidence="1 8">Serine hydrolase involved in the detoxification of formaldehyde.</text>
</comment>
<evidence type="ECO:0000256" key="4">
    <source>
        <dbReference type="ARBA" id="ARBA00016774"/>
    </source>
</evidence>
<dbReference type="OMA" id="PSDCPWG"/>
<feature type="active site" description="Charge relay system" evidence="7">
    <location>
        <position position="329"/>
    </location>
</feature>
<evidence type="ECO:0000256" key="5">
    <source>
        <dbReference type="ARBA" id="ARBA00022487"/>
    </source>
</evidence>
<dbReference type="Gene3D" id="3.40.50.1820">
    <property type="entry name" value="alpha/beta hydrolase"/>
    <property type="match status" value="1"/>
</dbReference>
<evidence type="ECO:0000256" key="3">
    <source>
        <dbReference type="ARBA" id="ARBA00012479"/>
    </source>
</evidence>
<dbReference type="FunFam" id="3.40.50.1820:FF:000002">
    <property type="entry name" value="S-formylglutathione hydrolase"/>
    <property type="match status" value="1"/>
</dbReference>
<dbReference type="EMBL" id="JPKZ01002904">
    <property type="protein sequence ID" value="KHN74505.1"/>
    <property type="molecule type" value="Genomic_DNA"/>
</dbReference>
<evidence type="ECO:0000313" key="9">
    <source>
        <dbReference type="EMBL" id="KHN74505.1"/>
    </source>
</evidence>
<keyword evidence="8" id="KW-0963">Cytoplasm</keyword>
<evidence type="ECO:0000256" key="8">
    <source>
        <dbReference type="RuleBase" id="RU363068"/>
    </source>
</evidence>
<evidence type="ECO:0000256" key="2">
    <source>
        <dbReference type="ARBA" id="ARBA00005622"/>
    </source>
</evidence>
<dbReference type="EC" id="3.1.2.12" evidence="3 8"/>
<dbReference type="NCBIfam" id="TIGR02821">
    <property type="entry name" value="fghA_ester_D"/>
    <property type="match status" value="1"/>
</dbReference>
<keyword evidence="10" id="KW-1185">Reference proteome</keyword>
<dbReference type="AlphaFoldDB" id="A0A0B2V099"/>
<comment type="similarity">
    <text evidence="2 8">Belongs to the esterase D family.</text>
</comment>
<dbReference type="Proteomes" id="UP000031036">
    <property type="component" value="Unassembled WGS sequence"/>
</dbReference>
<accession>A0A0B2V099</accession>
<evidence type="ECO:0000256" key="6">
    <source>
        <dbReference type="ARBA" id="ARBA00022801"/>
    </source>
</evidence>
<dbReference type="SUPFAM" id="SSF53474">
    <property type="entry name" value="alpha/beta-Hydrolases"/>
    <property type="match status" value="1"/>
</dbReference>
<name>A0A0B2V099_TOXCA</name>
<dbReference type="STRING" id="6265.A0A0B2V099"/>
<evidence type="ECO:0000256" key="7">
    <source>
        <dbReference type="PIRSR" id="PIRSR614186-1"/>
    </source>
</evidence>
<dbReference type="InterPro" id="IPR014186">
    <property type="entry name" value="S-formylglutathione_hydrol"/>
</dbReference>
<dbReference type="GO" id="GO:0005829">
    <property type="term" value="C:cytosol"/>
    <property type="evidence" value="ECO:0007669"/>
    <property type="project" value="TreeGrafter"/>
</dbReference>
<keyword evidence="6 8" id="KW-0378">Hydrolase</keyword>
<gene>
    <name evidence="9" type="primary">Esd</name>
    <name evidence="9" type="ORF">Tcan_09653</name>
</gene>
<reference evidence="9 10" key="1">
    <citation type="submission" date="2014-11" db="EMBL/GenBank/DDBJ databases">
        <title>Genetic blueprint of the zoonotic pathogen Toxocara canis.</title>
        <authorList>
            <person name="Zhu X.-Q."/>
            <person name="Korhonen P.K."/>
            <person name="Cai H."/>
            <person name="Young N.D."/>
            <person name="Nejsum P."/>
            <person name="von Samson-Himmelstjerna G."/>
            <person name="Boag P.R."/>
            <person name="Tan P."/>
            <person name="Li Q."/>
            <person name="Min J."/>
            <person name="Yang Y."/>
            <person name="Wang X."/>
            <person name="Fang X."/>
            <person name="Hall R.S."/>
            <person name="Hofmann A."/>
            <person name="Sternberg P.W."/>
            <person name="Jex A.R."/>
            <person name="Gasser R.B."/>
        </authorList>
    </citation>
    <scope>NUCLEOTIDE SEQUENCE [LARGE SCALE GENOMIC DNA]</scope>
    <source>
        <strain evidence="9">PN_DK_2014</strain>
    </source>
</reference>
<keyword evidence="5 8" id="KW-0719">Serine esterase</keyword>
<dbReference type="GO" id="GO:0046294">
    <property type="term" value="P:formaldehyde catabolic process"/>
    <property type="evidence" value="ECO:0007669"/>
    <property type="project" value="InterPro"/>
</dbReference>
<organism evidence="9 10">
    <name type="scientific">Toxocara canis</name>
    <name type="common">Canine roundworm</name>
    <dbReference type="NCBI Taxonomy" id="6265"/>
    <lineage>
        <taxon>Eukaryota</taxon>
        <taxon>Metazoa</taxon>
        <taxon>Ecdysozoa</taxon>
        <taxon>Nematoda</taxon>
        <taxon>Chromadorea</taxon>
        <taxon>Rhabditida</taxon>
        <taxon>Spirurina</taxon>
        <taxon>Ascaridomorpha</taxon>
        <taxon>Ascaridoidea</taxon>
        <taxon>Toxocaridae</taxon>
        <taxon>Toxocara</taxon>
    </lineage>
</organism>
<comment type="catalytic activity">
    <reaction evidence="8">
        <text>S-formylglutathione + H2O = formate + glutathione + H(+)</text>
        <dbReference type="Rhea" id="RHEA:14961"/>
        <dbReference type="ChEBI" id="CHEBI:15377"/>
        <dbReference type="ChEBI" id="CHEBI:15378"/>
        <dbReference type="ChEBI" id="CHEBI:15740"/>
        <dbReference type="ChEBI" id="CHEBI:57688"/>
        <dbReference type="ChEBI" id="CHEBI:57925"/>
        <dbReference type="EC" id="3.1.2.12"/>
    </reaction>
</comment>
<dbReference type="OrthoDB" id="420518at2759"/>
<evidence type="ECO:0000256" key="1">
    <source>
        <dbReference type="ARBA" id="ARBA00002608"/>
    </source>
</evidence>
<feature type="active site" description="Charge relay system" evidence="7">
    <location>
        <position position="296"/>
    </location>
</feature>
<proteinExistence type="inferred from homology"/>
<dbReference type="PANTHER" id="PTHR10061:SF0">
    <property type="entry name" value="S-FORMYLGLUTATHIONE HYDROLASE"/>
    <property type="match status" value="1"/>
</dbReference>
<dbReference type="GO" id="GO:0018738">
    <property type="term" value="F:S-formylglutathione hydrolase activity"/>
    <property type="evidence" value="ECO:0007669"/>
    <property type="project" value="UniProtKB-EC"/>
</dbReference>
<sequence length="351" mass="39876">MCASAVCRIADFSVSIERKHKNTASSLNDESYDQHDTGKKAMMTANIPFLSRAIQYLENAFIYLAVRGGQMAQKLSAIRCFNGTQYIFSHASSELKCLMKFGIYIPDLQVDEKVPVLYYLSGLTCTEANFIEKSGFQRAASAMKVIVVNPDTSPRGESIPDDPESWDFGKGAGFYVDAVEPKWCSNYRMYSYIRDELPRLITTTFKECDPQRQGIFGHSMGGHGAIVIGLRNPQTFRTISAFAPICNPMQCQWGKKAFRGYLGEDEEKWKAYDSVELLNSYTGPERRILVDQGTLDKFLIEGQLLSKNLEAVKSDKVKLELRYQDGYDHSYFFIATFIEDHIRFHKEILTH</sequence>
<comment type="subcellular location">
    <subcellularLocation>
        <location evidence="8">Cytoplasm</location>
    </subcellularLocation>
</comment>
<dbReference type="PANTHER" id="PTHR10061">
    <property type="entry name" value="S-FORMYLGLUTATHIONE HYDROLASE"/>
    <property type="match status" value="1"/>
</dbReference>
<comment type="caution">
    <text evidence="9">The sequence shown here is derived from an EMBL/GenBank/DDBJ whole genome shotgun (WGS) entry which is preliminary data.</text>
</comment>
<feature type="active site" description="Charge relay system" evidence="7">
    <location>
        <position position="219"/>
    </location>
</feature>
<evidence type="ECO:0000313" key="10">
    <source>
        <dbReference type="Proteomes" id="UP000031036"/>
    </source>
</evidence>